<dbReference type="InterPro" id="IPR001584">
    <property type="entry name" value="Integrase_cat-core"/>
</dbReference>
<keyword evidence="4" id="KW-1185">Reference proteome</keyword>
<dbReference type="GO" id="GO:0003676">
    <property type="term" value="F:nucleic acid binding"/>
    <property type="evidence" value="ECO:0007669"/>
    <property type="project" value="InterPro"/>
</dbReference>
<dbReference type="PANTHER" id="PTHR37984">
    <property type="entry name" value="PROTEIN CBG26694"/>
    <property type="match status" value="1"/>
</dbReference>
<accession>A0AAD9UUU5</accession>
<dbReference type="EMBL" id="JARQWQ010000106">
    <property type="protein sequence ID" value="KAK2550801.1"/>
    <property type="molecule type" value="Genomic_DNA"/>
</dbReference>
<comment type="caution">
    <text evidence="3">The sequence shown here is derived from an EMBL/GenBank/DDBJ whole genome shotgun (WGS) entry which is preliminary data.</text>
</comment>
<feature type="region of interest" description="Disordered" evidence="1">
    <location>
        <begin position="193"/>
        <end position="269"/>
    </location>
</feature>
<dbReference type="InterPro" id="IPR036397">
    <property type="entry name" value="RNaseH_sf"/>
</dbReference>
<feature type="domain" description="Integrase catalytic" evidence="2">
    <location>
        <begin position="1"/>
        <end position="104"/>
    </location>
</feature>
<gene>
    <name evidence="3" type="ORF">P5673_028481</name>
</gene>
<evidence type="ECO:0000259" key="2">
    <source>
        <dbReference type="PROSITE" id="PS50994"/>
    </source>
</evidence>
<dbReference type="InterPro" id="IPR050951">
    <property type="entry name" value="Retrovirus_Pol_polyprotein"/>
</dbReference>
<sequence>MFYTHGLPETLRSDNGPPFASREFEGFLEYLAIDHKKGIPYWPQSDGEVERFNKTLMKVIRIAQLQGKDWKGGVKDFSTELLMGRKLRDKLPQVQPPRDQATEAEWQGLLRERYAQRKLREKEYADSKRHATTGDITEGDLILLRQSRENKLSPTFEPEPYRVVEKNGNAVVIENSTGQSKMRNAGHMKKFVDPGSETGAREIELPATSATTDTPKEVVISEQDPVGGIQQKTHTQSVPPPLSPAQEGPKSRPFRKRETPKSMKDFLCQ</sequence>
<dbReference type="Gene3D" id="3.30.420.10">
    <property type="entry name" value="Ribonuclease H-like superfamily/Ribonuclease H"/>
    <property type="match status" value="1"/>
</dbReference>
<proteinExistence type="predicted"/>
<dbReference type="GO" id="GO:0015074">
    <property type="term" value="P:DNA integration"/>
    <property type="evidence" value="ECO:0007669"/>
    <property type="project" value="InterPro"/>
</dbReference>
<feature type="compositionally biased region" description="Basic and acidic residues" evidence="1">
    <location>
        <begin position="256"/>
        <end position="269"/>
    </location>
</feature>
<evidence type="ECO:0000313" key="3">
    <source>
        <dbReference type="EMBL" id="KAK2550801.1"/>
    </source>
</evidence>
<name>A0AAD9UUU5_ACRCE</name>
<organism evidence="3 4">
    <name type="scientific">Acropora cervicornis</name>
    <name type="common">Staghorn coral</name>
    <dbReference type="NCBI Taxonomy" id="6130"/>
    <lineage>
        <taxon>Eukaryota</taxon>
        <taxon>Metazoa</taxon>
        <taxon>Cnidaria</taxon>
        <taxon>Anthozoa</taxon>
        <taxon>Hexacorallia</taxon>
        <taxon>Scleractinia</taxon>
        <taxon>Astrocoeniina</taxon>
        <taxon>Acroporidae</taxon>
        <taxon>Acropora</taxon>
    </lineage>
</organism>
<dbReference type="InterPro" id="IPR012337">
    <property type="entry name" value="RNaseH-like_sf"/>
</dbReference>
<evidence type="ECO:0000256" key="1">
    <source>
        <dbReference type="SAM" id="MobiDB-lite"/>
    </source>
</evidence>
<dbReference type="PROSITE" id="PS50994">
    <property type="entry name" value="INTEGRASE"/>
    <property type="match status" value="1"/>
</dbReference>
<reference evidence="3" key="2">
    <citation type="journal article" date="2023" name="Science">
        <title>Genomic signatures of disease resistance in endangered staghorn corals.</title>
        <authorList>
            <person name="Vollmer S.V."/>
            <person name="Selwyn J.D."/>
            <person name="Despard B.A."/>
            <person name="Roesel C.L."/>
        </authorList>
    </citation>
    <scope>NUCLEOTIDE SEQUENCE</scope>
    <source>
        <strain evidence="3">K2</strain>
    </source>
</reference>
<dbReference type="Proteomes" id="UP001249851">
    <property type="component" value="Unassembled WGS sequence"/>
</dbReference>
<dbReference type="PANTHER" id="PTHR37984:SF11">
    <property type="entry name" value="INTEGRASE CATALYTIC DOMAIN-CONTAINING PROTEIN"/>
    <property type="match status" value="1"/>
</dbReference>
<dbReference type="SUPFAM" id="SSF53098">
    <property type="entry name" value="Ribonuclease H-like"/>
    <property type="match status" value="1"/>
</dbReference>
<reference evidence="3" key="1">
    <citation type="journal article" date="2023" name="G3 (Bethesda)">
        <title>Whole genome assembly and annotation of the endangered Caribbean coral Acropora cervicornis.</title>
        <authorList>
            <person name="Selwyn J.D."/>
            <person name="Vollmer S.V."/>
        </authorList>
    </citation>
    <scope>NUCLEOTIDE SEQUENCE</scope>
    <source>
        <strain evidence="3">K2</strain>
    </source>
</reference>
<evidence type="ECO:0000313" key="4">
    <source>
        <dbReference type="Proteomes" id="UP001249851"/>
    </source>
</evidence>
<protein>
    <submittedName>
        <fullName evidence="3">Gag-Pro-Pol polyprotein</fullName>
    </submittedName>
</protein>
<dbReference type="AlphaFoldDB" id="A0AAD9UUU5"/>